<evidence type="ECO:0000256" key="1">
    <source>
        <dbReference type="ARBA" id="ARBA00004123"/>
    </source>
</evidence>
<comment type="subcellular location">
    <subcellularLocation>
        <location evidence="1">Nucleus</location>
    </subcellularLocation>
</comment>
<keyword evidence="5" id="KW-1185">Reference proteome</keyword>
<dbReference type="STRING" id="1676925.ENSPKIP00000019480"/>
<feature type="region of interest" description="Disordered" evidence="3">
    <location>
        <begin position="1100"/>
        <end position="1153"/>
    </location>
</feature>
<keyword evidence="2" id="KW-0539">Nucleus</keyword>
<dbReference type="PANTHER" id="PTHR23348:SF16">
    <property type="entry name" value="LEUCINE RICH REPEAT FAMILY PROTEIN"/>
    <property type="match status" value="1"/>
</dbReference>
<feature type="compositionally biased region" description="Basic and acidic residues" evidence="3">
    <location>
        <begin position="1115"/>
        <end position="1127"/>
    </location>
</feature>
<evidence type="ECO:0000313" key="4">
    <source>
        <dbReference type="Ensembl" id="ENSPKIP00000019480.1"/>
    </source>
</evidence>
<feature type="compositionally biased region" description="Polar residues" evidence="3">
    <location>
        <begin position="1100"/>
        <end position="1114"/>
    </location>
</feature>
<feature type="region of interest" description="Disordered" evidence="3">
    <location>
        <begin position="792"/>
        <end position="815"/>
    </location>
</feature>
<dbReference type="PANTHER" id="PTHR23348">
    <property type="entry name" value="PERIAXIN/AHNAK"/>
    <property type="match status" value="1"/>
</dbReference>
<organism evidence="4 5">
    <name type="scientific">Paramormyrops kingsleyae</name>
    <dbReference type="NCBI Taxonomy" id="1676925"/>
    <lineage>
        <taxon>Eukaryota</taxon>
        <taxon>Metazoa</taxon>
        <taxon>Chordata</taxon>
        <taxon>Craniata</taxon>
        <taxon>Vertebrata</taxon>
        <taxon>Euteleostomi</taxon>
        <taxon>Actinopterygii</taxon>
        <taxon>Neopterygii</taxon>
        <taxon>Teleostei</taxon>
        <taxon>Osteoglossocephala</taxon>
        <taxon>Osteoglossomorpha</taxon>
        <taxon>Osteoglossiformes</taxon>
        <taxon>Mormyridae</taxon>
        <taxon>Paramormyrops</taxon>
    </lineage>
</organism>
<reference evidence="4" key="2">
    <citation type="submission" date="2025-09" db="UniProtKB">
        <authorList>
            <consortium name="Ensembl"/>
        </authorList>
    </citation>
    <scope>IDENTIFICATION</scope>
</reference>
<accession>A0A3B3RNP6</accession>
<evidence type="ECO:0000313" key="5">
    <source>
        <dbReference type="Proteomes" id="UP000261540"/>
    </source>
</evidence>
<name>A0A3B3RNP6_9TELE</name>
<evidence type="ECO:0000256" key="2">
    <source>
        <dbReference type="ARBA" id="ARBA00023242"/>
    </source>
</evidence>
<evidence type="ECO:0008006" key="6">
    <source>
        <dbReference type="Google" id="ProtNLM"/>
    </source>
</evidence>
<dbReference type="InterPro" id="IPR052082">
    <property type="entry name" value="Myelin_sheath_structural"/>
</dbReference>
<proteinExistence type="predicted"/>
<feature type="compositionally biased region" description="Basic and acidic residues" evidence="3">
    <location>
        <begin position="985"/>
        <end position="1015"/>
    </location>
</feature>
<feature type="compositionally biased region" description="Basic and acidic residues" evidence="3">
    <location>
        <begin position="172"/>
        <end position="181"/>
    </location>
</feature>
<dbReference type="GO" id="GO:0005634">
    <property type="term" value="C:nucleus"/>
    <property type="evidence" value="ECO:0007669"/>
    <property type="project" value="UniProtKB-SubCell"/>
</dbReference>
<evidence type="ECO:0000256" key="3">
    <source>
        <dbReference type="SAM" id="MobiDB-lite"/>
    </source>
</evidence>
<dbReference type="AlphaFoldDB" id="A0A3B3RNP6"/>
<feature type="region of interest" description="Disordered" evidence="3">
    <location>
        <begin position="172"/>
        <end position="210"/>
    </location>
</feature>
<feature type="region of interest" description="Disordered" evidence="3">
    <location>
        <begin position="553"/>
        <end position="572"/>
    </location>
</feature>
<dbReference type="GO" id="GO:0043484">
    <property type="term" value="P:regulation of RNA splicing"/>
    <property type="evidence" value="ECO:0007669"/>
    <property type="project" value="TreeGrafter"/>
</dbReference>
<feature type="region of interest" description="Disordered" evidence="3">
    <location>
        <begin position="891"/>
        <end position="942"/>
    </location>
</feature>
<dbReference type="Proteomes" id="UP000261540">
    <property type="component" value="Unplaced"/>
</dbReference>
<feature type="compositionally biased region" description="Basic and acidic residues" evidence="3">
    <location>
        <begin position="555"/>
        <end position="571"/>
    </location>
</feature>
<feature type="compositionally biased region" description="Basic and acidic residues" evidence="3">
    <location>
        <begin position="1023"/>
        <end position="1041"/>
    </location>
</feature>
<protein>
    <recommendedName>
        <fullName evidence="6">Periaxin</fullName>
    </recommendedName>
</protein>
<reference evidence="4" key="1">
    <citation type="submission" date="2025-08" db="UniProtKB">
        <authorList>
            <consortium name="Ensembl"/>
        </authorList>
    </citation>
    <scope>IDENTIFICATION</scope>
</reference>
<dbReference type="Ensembl" id="ENSPKIT00000000075.1">
    <property type="protein sequence ID" value="ENSPKIP00000019480.1"/>
    <property type="gene ID" value="ENSPKIG00000004627.1"/>
</dbReference>
<dbReference type="GO" id="GO:0005737">
    <property type="term" value="C:cytoplasm"/>
    <property type="evidence" value="ECO:0007669"/>
    <property type="project" value="TreeGrafter"/>
</dbReference>
<sequence>REIEKETSPAKLEFSPMDVEFVFPKLHKLPKIGIEKIRFPKMKVKQANIEEANTEGGIKDTGKTKEKVQVKQKATGFGIMFTKAKDRKLEEKMEVMSPEIKFRPPSVEFDFGGADAIKTHVKEKDGLKFKPPEVELSMGLPSVKAEDTLPKEGGKINIPVVDISLPKLKTSESDSKLESTEGGRISIPQVDISPPGIKSEDGNKNAWEGGKFRLPTLSKMKASKKEVDIECPEMTGVKLQLPKIDIMIPKQISKDTESDVEGHKGLSGKFKIPTFDVSLPKLKAHKEVSDIRHEKGYMPQIDISLPKLKPPAAETHVEGHDDKDGKLKMPRFEILLPTMKSKEAKTADESHEVKGGKSYLPKMDISLPHRKSQEIVAEVECRDEDSKLYIPKLDVLLPKLNLPEEKITESQKSKYSRIHMPTLDVSLPKIKSEEGGMETDTSVSKGAKVNMPTLDISLPNLKLPEENIFASRGKKDEMNSQTTPVKIPAVNIKVPKFDIDLNLPKGKKDVTADVHFKEKNKEKDRKIEGSAVKDKGKTDVSRCKVEANIKPPKLKHMDKDPEIDTHEKDSQLKLPTLKIPKLNIVSPKLPDIDLNVKGTKDREEASINLTGEDRRPERSDIPEVEIKIPKILISEKETETEVKAKKGKIAIPENAKESYDDRVKYKFKMPKLSMPRLGSKEAGIEAVGAKADPEPKAKMPSVELSLPTGKVSEGGLLLPKADTKYEGKFKIPTVNISAPKVDVGVNFEGKDFKLRIPKVTLPSFNVSKNTLDMKMPALDILVPKGSMKLDIGLPKGEGARGKNPSTGSPKLKMGKDIELEKHGKKKDGEQWSEFKMKKSGKGTAEMHVENKEKVQGKLQMPKITLPGIDFSIPKEGTDSCVAKLQNPEISTKSSKFKIPDLEISGSKGTKAESSGSTEHAGKTRASDAPSVSLDPEMGYEGPKMPKVKKAVFVLLNPKAEMSQSFTSLSDEVTSVEPAAAKARAPKSEMKWKEDKESTKQMKKDRVSGADREKAGIRSNITEKVGKGKEEISKPVKSRTETEQQSSQSPIPKLSLDFFSGRATEEAEYTTVTKREGQCGEISKGKSSLFKVSEFKLNMSSITRMTPESSPQGSRDSLHCTKNDEPRRSYKMQMPSVGFSSHSTPKDPSTFKEG</sequence>
<feature type="compositionally biased region" description="Polar residues" evidence="3">
    <location>
        <begin position="1137"/>
        <end position="1146"/>
    </location>
</feature>
<feature type="region of interest" description="Disordered" evidence="3">
    <location>
        <begin position="965"/>
        <end position="1058"/>
    </location>
</feature>
<dbReference type="GeneTree" id="ENSGT00940000165073"/>